<proteinExistence type="predicted"/>
<dbReference type="RefSeq" id="WP_157623818.1">
    <property type="nucleotide sequence ID" value="NZ_JBHEZZ010000013.1"/>
</dbReference>
<evidence type="ECO:0000313" key="1">
    <source>
        <dbReference type="EMBL" id="MFC1404131.1"/>
    </source>
</evidence>
<gene>
    <name evidence="1" type="ORF">ACEZDJ_22835</name>
</gene>
<comment type="caution">
    <text evidence="1">The sequence shown here is derived from an EMBL/GenBank/DDBJ whole genome shotgun (WGS) entry which is preliminary data.</text>
</comment>
<dbReference type="Proteomes" id="UP001592528">
    <property type="component" value="Unassembled WGS sequence"/>
</dbReference>
<evidence type="ECO:0000313" key="2">
    <source>
        <dbReference type="Proteomes" id="UP001592528"/>
    </source>
</evidence>
<reference evidence="1 2" key="1">
    <citation type="submission" date="2024-09" db="EMBL/GenBank/DDBJ databases">
        <authorList>
            <person name="Lee S.D."/>
        </authorList>
    </citation>
    <scope>NUCLEOTIDE SEQUENCE [LARGE SCALE GENOMIC DNA]</scope>
    <source>
        <strain evidence="1 2">N1-5</strain>
    </source>
</reference>
<organism evidence="1 2">
    <name type="scientific">Streptacidiphilus cavernicola</name>
    <dbReference type="NCBI Taxonomy" id="3342716"/>
    <lineage>
        <taxon>Bacteria</taxon>
        <taxon>Bacillati</taxon>
        <taxon>Actinomycetota</taxon>
        <taxon>Actinomycetes</taxon>
        <taxon>Kitasatosporales</taxon>
        <taxon>Streptomycetaceae</taxon>
        <taxon>Streptacidiphilus</taxon>
    </lineage>
</organism>
<name>A0ABV6URN2_9ACTN</name>
<accession>A0ABV6URN2</accession>
<protein>
    <submittedName>
        <fullName evidence="1">Transglutaminase domain-containing protein</fullName>
    </submittedName>
</protein>
<sequence length="455" mass="51016">MSSQDFDIQLRLHLPKVLADFPTGAAENLYAAVRPILLSRCSIMSSYMADAALRANASLLLGQETTRRDYSLQRPDGRTIGMRFGTVPPRIGHFYQAKLHYMMSPRADSLVEMGCFLQGATHPITYLAFSPCDRPYIIQSLRRHGLSASRSNVLVLTRALGLSGTAFNLMSFTLGRAARNLRDMGCRFIVTAFNPMLGFSGTALQATNFIPVATAPVACFYDDHGRYVTRRHSSTEYSIVRPAPGYRNLLAVIGVDRKARKELKQVNTLDHLDEADHDFDGAPHNRVGGELMDRLPEYRKRLETAWSKRTVHPSYAKEPLSSKGQCGVSSVWLAQLLRMKEIEATYCYGNLFFDDPAISPVEHHCWIEVGSSSDPDRQVIDLTCDQADGFNQTIICEPYSRLAANGIRYEPEVRLGVDDLPKDRVWRRFTYLEDSMRDKWGINTLKECTGSAVGS</sequence>
<keyword evidence="2" id="KW-1185">Reference proteome</keyword>
<dbReference type="EMBL" id="JBHEZZ010000013">
    <property type="protein sequence ID" value="MFC1404131.1"/>
    <property type="molecule type" value="Genomic_DNA"/>
</dbReference>